<dbReference type="AlphaFoldDB" id="A0AAW0ENF2"/>
<gene>
    <name evidence="2" type="ORF">NESM_000502100</name>
</gene>
<keyword evidence="3" id="KW-1185">Reference proteome</keyword>
<accession>A0AAW0ENF2</accession>
<protein>
    <submittedName>
        <fullName evidence="2">Uncharacterized protein</fullName>
    </submittedName>
</protein>
<sequence length="505" mass="56834">MAQPRRTFAVPLALDDDDEGSSRRGNTSAQEAQLRALATEGDTSSSRDGLVISVRGHSLASIVQLLAAAVVQQQHDVLAASAAAQKGLYEVQASLAQVSATVETISEDVGLQRRLPFSLVGGTSSPTLADAVRYIHDEVVATRQASRRATAASLAATLRLRQLAKIFCPWLRRVRIRRVAAAAAAKATQDTLIVYYDRWRRFTLQLRRRHRARARHERAVAHRTCTALLRVYFVRWTSLAHESRAAVCRLRAYQERVALAWSVSGSATTALRGDFFARWRRWAQSNTDPPAPPAMTASDRVPPAVGEIVAAPPPAEVAELAALQQRVLHSAFAVWRDMVQRRHVARLYLRLARVLAAQNASITLRARFHTWAAVAQHVCRRNRLELLAADAHKRRVTALARRYFHALRYHRREQQFQRMMHRVESSVLMLCSRMRDVEQAVLERSPTEAPQRLLTVPAAARTPRRATSEGTRVRCEQAWTPRSEEEDLLRRVEDLLSRPHTRYDG</sequence>
<evidence type="ECO:0000256" key="1">
    <source>
        <dbReference type="SAM" id="MobiDB-lite"/>
    </source>
</evidence>
<name>A0AAW0ENF2_9TRYP</name>
<dbReference type="EMBL" id="JAECZO010000060">
    <property type="protein sequence ID" value="KAK7195718.1"/>
    <property type="molecule type" value="Genomic_DNA"/>
</dbReference>
<evidence type="ECO:0000313" key="2">
    <source>
        <dbReference type="EMBL" id="KAK7195718.1"/>
    </source>
</evidence>
<reference evidence="2 3" key="1">
    <citation type="journal article" date="2021" name="MBio">
        <title>A New Model Trypanosomatid, Novymonas esmeraldas: Genomic Perception of Its 'Candidatus Pandoraea novymonadis' Endosymbiont.</title>
        <authorList>
            <person name="Zakharova A."/>
            <person name="Saura A."/>
            <person name="Butenko A."/>
            <person name="Podesvova L."/>
            <person name="Warmusova S."/>
            <person name="Kostygov A.Y."/>
            <person name="Nenarokova A."/>
            <person name="Lukes J."/>
            <person name="Opperdoes F.R."/>
            <person name="Yurchenko V."/>
        </authorList>
    </citation>
    <scope>NUCLEOTIDE SEQUENCE [LARGE SCALE GENOMIC DNA]</scope>
    <source>
        <strain evidence="2 3">E262AT.01</strain>
    </source>
</reference>
<feature type="region of interest" description="Disordered" evidence="1">
    <location>
        <begin position="1"/>
        <end position="46"/>
    </location>
</feature>
<evidence type="ECO:0000313" key="3">
    <source>
        <dbReference type="Proteomes" id="UP001430356"/>
    </source>
</evidence>
<dbReference type="Proteomes" id="UP001430356">
    <property type="component" value="Unassembled WGS sequence"/>
</dbReference>
<proteinExistence type="predicted"/>
<organism evidence="2 3">
    <name type="scientific">Novymonas esmeraldas</name>
    <dbReference type="NCBI Taxonomy" id="1808958"/>
    <lineage>
        <taxon>Eukaryota</taxon>
        <taxon>Discoba</taxon>
        <taxon>Euglenozoa</taxon>
        <taxon>Kinetoplastea</taxon>
        <taxon>Metakinetoplastina</taxon>
        <taxon>Trypanosomatida</taxon>
        <taxon>Trypanosomatidae</taxon>
        <taxon>Novymonas</taxon>
    </lineage>
</organism>
<comment type="caution">
    <text evidence="2">The sequence shown here is derived from an EMBL/GenBank/DDBJ whole genome shotgun (WGS) entry which is preliminary data.</text>
</comment>